<sequence length="272" mass="29745">MGEEISNKQVILSNYVETSVKESDMSLRTSKIQLKIPSGCDGAVLVKNLYLSIDPYILGCIDEYRGMPGMTTYVGFFEFCSPKEGKLCMSLLHPELLVSSLLLMLVVALMKVNLLKNKFGFDEAFNYKEEQDYNAALKKFCHCYKNPLDTVCPKTLANATSGRGEGKKKLSSGAIAGNAIGSVLGRKQSRKKSRSVDVAALKKESDSSTGAQKPLAAIVLIGVGTDLKVKYFPDGIDIYFENVGGKMLEAVLSNMRIHGRVAALWDDLPIQP</sequence>
<evidence type="ECO:0000313" key="1">
    <source>
        <dbReference type="EMBL" id="KAG6395457.1"/>
    </source>
</evidence>
<dbReference type="EMBL" id="PNBA02000017">
    <property type="protein sequence ID" value="KAG6395457.1"/>
    <property type="molecule type" value="Genomic_DNA"/>
</dbReference>
<dbReference type="Gene3D" id="3.40.50.720">
    <property type="entry name" value="NAD(P)-binding Rossmann-like Domain"/>
    <property type="match status" value="2"/>
</dbReference>
<reference evidence="1" key="2">
    <citation type="submission" date="2020-08" db="EMBL/GenBank/DDBJ databases">
        <title>Plant Genome Project.</title>
        <authorList>
            <person name="Zhang R.-G."/>
        </authorList>
    </citation>
    <scope>NUCLEOTIDE SEQUENCE</scope>
    <source>
        <strain evidence="1">Huo1</strain>
        <tissue evidence="1">Leaf</tissue>
    </source>
</reference>
<evidence type="ECO:0000313" key="2">
    <source>
        <dbReference type="Proteomes" id="UP000298416"/>
    </source>
</evidence>
<organism evidence="1">
    <name type="scientific">Salvia splendens</name>
    <name type="common">Scarlet sage</name>
    <dbReference type="NCBI Taxonomy" id="180675"/>
    <lineage>
        <taxon>Eukaryota</taxon>
        <taxon>Viridiplantae</taxon>
        <taxon>Streptophyta</taxon>
        <taxon>Embryophyta</taxon>
        <taxon>Tracheophyta</taxon>
        <taxon>Spermatophyta</taxon>
        <taxon>Magnoliopsida</taxon>
        <taxon>eudicotyledons</taxon>
        <taxon>Gunneridae</taxon>
        <taxon>Pentapetalae</taxon>
        <taxon>asterids</taxon>
        <taxon>lamiids</taxon>
        <taxon>Lamiales</taxon>
        <taxon>Lamiaceae</taxon>
        <taxon>Nepetoideae</taxon>
        <taxon>Mentheae</taxon>
        <taxon>Salviinae</taxon>
        <taxon>Salvia</taxon>
        <taxon>Salvia subgen. Calosphace</taxon>
        <taxon>core Calosphace</taxon>
    </lineage>
</organism>
<dbReference type="AlphaFoldDB" id="A0A8X8Z7Z2"/>
<dbReference type="SUPFAM" id="SSF50129">
    <property type="entry name" value="GroES-like"/>
    <property type="match status" value="1"/>
</dbReference>
<dbReference type="InterPro" id="IPR036291">
    <property type="entry name" value="NAD(P)-bd_dom_sf"/>
</dbReference>
<dbReference type="PANTHER" id="PTHR43205">
    <property type="entry name" value="PROSTAGLANDIN REDUCTASE"/>
    <property type="match status" value="1"/>
</dbReference>
<name>A0A8X8Z7Z2_SALSN</name>
<comment type="caution">
    <text evidence="1">The sequence shown here is derived from an EMBL/GenBank/DDBJ whole genome shotgun (WGS) entry which is preliminary data.</text>
</comment>
<dbReference type="InterPro" id="IPR045010">
    <property type="entry name" value="MDR_fam"/>
</dbReference>
<protein>
    <submittedName>
        <fullName evidence="1">Uncharacterized protein</fullName>
    </submittedName>
</protein>
<dbReference type="Gene3D" id="3.90.180.10">
    <property type="entry name" value="Medium-chain alcohol dehydrogenases, catalytic domain"/>
    <property type="match status" value="1"/>
</dbReference>
<dbReference type="PANTHER" id="PTHR43205:SF7">
    <property type="entry name" value="PROSTAGLANDIN REDUCTASE 1"/>
    <property type="match status" value="1"/>
</dbReference>
<reference evidence="1" key="1">
    <citation type="submission" date="2018-01" db="EMBL/GenBank/DDBJ databases">
        <authorList>
            <person name="Mao J.F."/>
        </authorList>
    </citation>
    <scope>NUCLEOTIDE SEQUENCE</scope>
    <source>
        <strain evidence="1">Huo1</strain>
        <tissue evidence="1">Leaf</tissue>
    </source>
</reference>
<proteinExistence type="predicted"/>
<accession>A0A8X8Z7Z2</accession>
<dbReference type="GO" id="GO:0032440">
    <property type="term" value="F:2-alkenal reductase [NAD(P)H] activity"/>
    <property type="evidence" value="ECO:0007669"/>
    <property type="project" value="TreeGrafter"/>
</dbReference>
<gene>
    <name evidence="1" type="ORF">SASPL_146102</name>
</gene>
<dbReference type="Proteomes" id="UP000298416">
    <property type="component" value="Unassembled WGS sequence"/>
</dbReference>
<dbReference type="SUPFAM" id="SSF51735">
    <property type="entry name" value="NAD(P)-binding Rossmann-fold domains"/>
    <property type="match status" value="1"/>
</dbReference>
<dbReference type="InterPro" id="IPR011032">
    <property type="entry name" value="GroES-like_sf"/>
</dbReference>
<keyword evidence="2" id="KW-1185">Reference proteome</keyword>